<dbReference type="EMBL" id="VDMO01000012">
    <property type="protein sequence ID" value="TNM70708.1"/>
    <property type="molecule type" value="Genomic_DNA"/>
</dbReference>
<name>A0A5C4Y5M8_9DEIO</name>
<dbReference type="OrthoDB" id="56745at2"/>
<reference evidence="2 3" key="1">
    <citation type="submission" date="2019-06" db="EMBL/GenBank/DDBJ databases">
        <title>Genome sequence of Deinococcus radiopugnans ATCC 19172.</title>
        <authorList>
            <person name="Maclea K.S."/>
            <person name="Maynard C.R."/>
        </authorList>
    </citation>
    <scope>NUCLEOTIDE SEQUENCE [LARGE SCALE GENOMIC DNA]</scope>
    <source>
        <strain evidence="2 3">ATCC 19172</strain>
    </source>
</reference>
<evidence type="ECO:0000313" key="1">
    <source>
        <dbReference type="EMBL" id="MBB6017057.1"/>
    </source>
</evidence>
<gene>
    <name evidence="2" type="ORF">FHR04_12475</name>
    <name evidence="1" type="ORF">HNQ04_002319</name>
</gene>
<dbReference type="AlphaFoldDB" id="A0A5C4Y5M8"/>
<reference evidence="1 4" key="2">
    <citation type="submission" date="2020-08" db="EMBL/GenBank/DDBJ databases">
        <title>Genomic Encyclopedia of Type Strains, Phase IV (KMG-IV): sequencing the most valuable type-strain genomes for metagenomic binning, comparative biology and taxonomic classification.</title>
        <authorList>
            <person name="Goeker M."/>
        </authorList>
    </citation>
    <scope>NUCLEOTIDE SEQUENCE [LARGE SCALE GENOMIC DNA]</scope>
    <source>
        <strain evidence="1 4">DSM 12027</strain>
    </source>
</reference>
<dbReference type="Proteomes" id="UP000629870">
    <property type="component" value="Unassembled WGS sequence"/>
</dbReference>
<proteinExistence type="predicted"/>
<sequence length="436" mass="48381">MYRHRNNIYSQTSLTPVPHARFLNVDAFQKFKQCQAKGKGKESSGCGTYEFTAPYSLDSETVRVGQALRTAWQRLEDRYYWRALVRLNNPLMNLTHCALDWSGGDHQAQAPAVVLNTDNGMFPARLVGKIPSQPPDDRLKMDRYSLLPTVANGDYCGKLAPDPSLIYLPGTCIWIGSSKLFCIEGDKPSLNPLAPAPLGFRFDLADARIQKATGEAQTEYAADYLRDVVQALAPNGKFSPLPWSGLNDAIVAPVMKLQPDLTFLQSKAQEAGQALGGVFRATAYAYYLQGLSGPSAALRVHTLPINKDVLGTPNPPGVWKLEEFKRRFPLNNPAMYERFGYTTLFEAWNEVRPRLLPEEASAKPLRQMIYLAVGNNVFLPSPFPVPTPAPMLIPKYSPGLPYAGPQTRFAWVSVAEGYEVPRVKGQPTADYRVVTR</sequence>
<dbReference type="Proteomes" id="UP000313988">
    <property type="component" value="Unassembled WGS sequence"/>
</dbReference>
<keyword evidence="4" id="KW-1185">Reference proteome</keyword>
<dbReference type="EMBL" id="JACHEW010000011">
    <property type="protein sequence ID" value="MBB6017057.1"/>
    <property type="molecule type" value="Genomic_DNA"/>
</dbReference>
<accession>A0A5C4Y5M8</accession>
<organism evidence="2 3">
    <name type="scientific">Deinococcus radiopugnans ATCC 19172</name>
    <dbReference type="NCBI Taxonomy" id="585398"/>
    <lineage>
        <taxon>Bacteria</taxon>
        <taxon>Thermotogati</taxon>
        <taxon>Deinococcota</taxon>
        <taxon>Deinococci</taxon>
        <taxon>Deinococcales</taxon>
        <taxon>Deinococcaceae</taxon>
        <taxon>Deinococcus</taxon>
    </lineage>
</organism>
<protein>
    <submittedName>
        <fullName evidence="2">Uncharacterized protein</fullName>
    </submittedName>
</protein>
<comment type="caution">
    <text evidence="2">The sequence shown here is derived from an EMBL/GenBank/DDBJ whole genome shotgun (WGS) entry which is preliminary data.</text>
</comment>
<evidence type="ECO:0000313" key="4">
    <source>
        <dbReference type="Proteomes" id="UP000629870"/>
    </source>
</evidence>
<evidence type="ECO:0000313" key="2">
    <source>
        <dbReference type="EMBL" id="TNM70708.1"/>
    </source>
</evidence>
<evidence type="ECO:0000313" key="3">
    <source>
        <dbReference type="Proteomes" id="UP000313988"/>
    </source>
</evidence>
<dbReference type="RefSeq" id="WP_139403734.1">
    <property type="nucleotide sequence ID" value="NZ_JACHEW010000011.1"/>
</dbReference>